<name>A0A915IB24_ROMCU</name>
<keyword evidence="1" id="KW-0472">Membrane</keyword>
<accession>A0A915IB24</accession>
<evidence type="ECO:0000313" key="2">
    <source>
        <dbReference type="Proteomes" id="UP000887565"/>
    </source>
</evidence>
<proteinExistence type="predicted"/>
<protein>
    <submittedName>
        <fullName evidence="3">Uncharacterized protein</fullName>
    </submittedName>
</protein>
<evidence type="ECO:0000313" key="3">
    <source>
        <dbReference type="WBParaSite" id="nRc.2.0.1.t11087-RA"/>
    </source>
</evidence>
<evidence type="ECO:0000256" key="1">
    <source>
        <dbReference type="SAM" id="Phobius"/>
    </source>
</evidence>
<sequence length="157" mass="17461">MQSSTEGSRHAVDDLHLYRGPGKYKCHVRLPLVYPLHFNMKYGVPLVELVSAPFKVEYKCLSKQILEQLHQFQLSAADLKRNEFILHLALALGAIVFCGALAGVCLLLATKTNVFDRLFGLKIKKPVSADTDIGTFDRGASIIFNVKESKSPKKSKT</sequence>
<organism evidence="2 3">
    <name type="scientific">Romanomermis culicivorax</name>
    <name type="common">Nematode worm</name>
    <dbReference type="NCBI Taxonomy" id="13658"/>
    <lineage>
        <taxon>Eukaryota</taxon>
        <taxon>Metazoa</taxon>
        <taxon>Ecdysozoa</taxon>
        <taxon>Nematoda</taxon>
        <taxon>Enoplea</taxon>
        <taxon>Dorylaimia</taxon>
        <taxon>Mermithida</taxon>
        <taxon>Mermithoidea</taxon>
        <taxon>Mermithidae</taxon>
        <taxon>Romanomermis</taxon>
    </lineage>
</organism>
<keyword evidence="1" id="KW-0812">Transmembrane</keyword>
<reference evidence="3" key="1">
    <citation type="submission" date="2022-11" db="UniProtKB">
        <authorList>
            <consortium name="WormBaseParasite"/>
        </authorList>
    </citation>
    <scope>IDENTIFICATION</scope>
</reference>
<keyword evidence="1" id="KW-1133">Transmembrane helix</keyword>
<feature type="transmembrane region" description="Helical" evidence="1">
    <location>
        <begin position="84"/>
        <end position="109"/>
    </location>
</feature>
<dbReference type="AlphaFoldDB" id="A0A915IB24"/>
<dbReference type="Proteomes" id="UP000887565">
    <property type="component" value="Unplaced"/>
</dbReference>
<dbReference type="WBParaSite" id="nRc.2.0.1.t11087-RA">
    <property type="protein sequence ID" value="nRc.2.0.1.t11087-RA"/>
    <property type="gene ID" value="nRc.2.0.1.g11087"/>
</dbReference>
<keyword evidence="2" id="KW-1185">Reference proteome</keyword>